<comment type="caution">
    <text evidence="1">The sequence shown here is derived from an EMBL/GenBank/DDBJ whole genome shotgun (WGS) entry which is preliminary data.</text>
</comment>
<accession>R9GVG9</accession>
<keyword evidence="2" id="KW-1185">Reference proteome</keyword>
<sequence>MVISDVLIVKGQVNKFAFYLDRIYKITTIDGSLLDQKD</sequence>
<organism evidence="1 2">
    <name type="scientific">Arcticibacter svalbardensis MN12-7</name>
    <dbReference type="NCBI Taxonomy" id="1150600"/>
    <lineage>
        <taxon>Bacteria</taxon>
        <taxon>Pseudomonadati</taxon>
        <taxon>Bacteroidota</taxon>
        <taxon>Sphingobacteriia</taxon>
        <taxon>Sphingobacteriales</taxon>
        <taxon>Sphingobacteriaceae</taxon>
        <taxon>Arcticibacter</taxon>
    </lineage>
</organism>
<dbReference type="Proteomes" id="UP000014174">
    <property type="component" value="Unassembled WGS sequence"/>
</dbReference>
<dbReference type="EMBL" id="AQPN01000043">
    <property type="protein sequence ID" value="EOR95711.1"/>
    <property type="molecule type" value="Genomic_DNA"/>
</dbReference>
<dbReference type="AlphaFoldDB" id="R9GVG9"/>
<evidence type="ECO:0000313" key="2">
    <source>
        <dbReference type="Proteomes" id="UP000014174"/>
    </source>
</evidence>
<reference evidence="1 2" key="1">
    <citation type="journal article" date="2013" name="Genome Announc.">
        <title>Draft Genome Sequence of Arcticibacter svalbardensis Strain MN12-7T, a Member of the Family Sphingobacteriaceae Isolated from an Arctic Soil Sample.</title>
        <authorList>
            <person name="Shivaji S."/>
            <person name="Ara S."/>
            <person name="Prasad S."/>
            <person name="Manasa B.P."/>
            <person name="Begum Z."/>
            <person name="Singh A."/>
            <person name="Kumar Pinnaka A."/>
        </authorList>
    </citation>
    <scope>NUCLEOTIDE SEQUENCE [LARGE SCALE GENOMIC DNA]</scope>
    <source>
        <strain evidence="1 2">MN12-7</strain>
    </source>
</reference>
<name>R9GVG9_9SPHI</name>
<gene>
    <name evidence="1" type="ORF">ADIARSV_1024</name>
</gene>
<evidence type="ECO:0000313" key="1">
    <source>
        <dbReference type="EMBL" id="EOR95711.1"/>
    </source>
</evidence>
<proteinExistence type="predicted"/>
<protein>
    <submittedName>
        <fullName evidence="1">Uncharacterized protein</fullName>
    </submittedName>
</protein>